<feature type="domain" description="MYB-CC type transcription factor LHEQLE-containing" evidence="1">
    <location>
        <begin position="46"/>
        <end position="75"/>
    </location>
</feature>
<keyword evidence="3" id="KW-1185">Reference proteome</keyword>
<dbReference type="InterPro" id="IPR025756">
    <property type="entry name" value="Myb_CC_LHEQLE"/>
</dbReference>
<organism evidence="2">
    <name type="scientific">Oryza brachyantha</name>
    <name type="common">malo sina</name>
    <dbReference type="NCBI Taxonomy" id="4533"/>
    <lineage>
        <taxon>Eukaryota</taxon>
        <taxon>Viridiplantae</taxon>
        <taxon>Streptophyta</taxon>
        <taxon>Embryophyta</taxon>
        <taxon>Tracheophyta</taxon>
        <taxon>Spermatophyta</taxon>
        <taxon>Magnoliopsida</taxon>
        <taxon>Liliopsida</taxon>
        <taxon>Poales</taxon>
        <taxon>Poaceae</taxon>
        <taxon>BOP clade</taxon>
        <taxon>Oryzoideae</taxon>
        <taxon>Oryzeae</taxon>
        <taxon>Oryzinae</taxon>
        <taxon>Oryza</taxon>
    </lineage>
</organism>
<dbReference type="Pfam" id="PF14379">
    <property type="entry name" value="Myb_CC_LHEQLE"/>
    <property type="match status" value="1"/>
</dbReference>
<evidence type="ECO:0000259" key="1">
    <source>
        <dbReference type="Pfam" id="PF14379"/>
    </source>
</evidence>
<dbReference type="Gramene" id="OB06G31650.1">
    <property type="protein sequence ID" value="OB06G31650.1"/>
    <property type="gene ID" value="OB06G31650"/>
</dbReference>
<protein>
    <recommendedName>
        <fullName evidence="1">MYB-CC type transcription factor LHEQLE-containing domain-containing protein</fullName>
    </recommendedName>
</protein>
<dbReference type="EnsemblPlants" id="OB06G31650.1">
    <property type="protein sequence ID" value="OB06G31650.1"/>
    <property type="gene ID" value="OB06G31650"/>
</dbReference>
<dbReference type="AlphaFoldDB" id="J3MGM1"/>
<dbReference type="OMA" id="HCAIINL"/>
<reference evidence="2" key="2">
    <citation type="submission" date="2013-04" db="UniProtKB">
        <authorList>
            <consortium name="EnsemblPlants"/>
        </authorList>
    </citation>
    <scope>IDENTIFICATION</scope>
</reference>
<proteinExistence type="predicted"/>
<dbReference type="Proteomes" id="UP000006038">
    <property type="component" value="Chromosome 6"/>
</dbReference>
<reference evidence="2" key="1">
    <citation type="journal article" date="2013" name="Nat. Commun.">
        <title>Whole-genome sequencing of Oryza brachyantha reveals mechanisms underlying Oryza genome evolution.</title>
        <authorList>
            <person name="Chen J."/>
            <person name="Huang Q."/>
            <person name="Gao D."/>
            <person name="Wang J."/>
            <person name="Lang Y."/>
            <person name="Liu T."/>
            <person name="Li B."/>
            <person name="Bai Z."/>
            <person name="Luis Goicoechea J."/>
            <person name="Liang C."/>
            <person name="Chen C."/>
            <person name="Zhang W."/>
            <person name="Sun S."/>
            <person name="Liao Y."/>
            <person name="Zhang X."/>
            <person name="Yang L."/>
            <person name="Song C."/>
            <person name="Wang M."/>
            <person name="Shi J."/>
            <person name="Liu G."/>
            <person name="Liu J."/>
            <person name="Zhou H."/>
            <person name="Zhou W."/>
            <person name="Yu Q."/>
            <person name="An N."/>
            <person name="Chen Y."/>
            <person name="Cai Q."/>
            <person name="Wang B."/>
            <person name="Liu B."/>
            <person name="Min J."/>
            <person name="Huang Y."/>
            <person name="Wu H."/>
            <person name="Li Z."/>
            <person name="Zhang Y."/>
            <person name="Yin Y."/>
            <person name="Song W."/>
            <person name="Jiang J."/>
            <person name="Jackson S.A."/>
            <person name="Wing R.A."/>
            <person name="Wang J."/>
            <person name="Chen M."/>
        </authorList>
    </citation>
    <scope>NUCLEOTIDE SEQUENCE [LARGE SCALE GENOMIC DNA]</scope>
    <source>
        <strain evidence="2">cv. IRGC 101232</strain>
    </source>
</reference>
<name>J3MGM1_ORYBR</name>
<evidence type="ECO:0000313" key="3">
    <source>
        <dbReference type="Proteomes" id="UP000006038"/>
    </source>
</evidence>
<dbReference type="HOGENOM" id="CLU_194827_0_0_1"/>
<evidence type="ECO:0000313" key="2">
    <source>
        <dbReference type="EnsemblPlants" id="OB06G31650.1"/>
    </source>
</evidence>
<accession>J3MGM1</accession>
<sequence length="88" mass="9594">MDNNQQNAAPSSGNIGRAMNVFLFKLLTIVSGNNVLVNGVMEAKSHEQQEVEKSLHRRVGAQEKYMKSIVEKAQQALASGCYKPSASD</sequence>